<proteinExistence type="predicted"/>
<dbReference type="Gene3D" id="1.10.600.10">
    <property type="entry name" value="Farnesyl Diphosphate Synthase"/>
    <property type="match status" value="1"/>
</dbReference>
<dbReference type="UniPathway" id="UPA00799"/>
<comment type="pathway">
    <text evidence="1">Carotenoid biosynthesis; phytoene biosynthesis.</text>
</comment>
<comment type="caution">
    <text evidence="3">The sequence shown here is derived from an EMBL/GenBank/DDBJ whole genome shotgun (WGS) entry which is preliminary data.</text>
</comment>
<evidence type="ECO:0000256" key="1">
    <source>
        <dbReference type="ARBA" id="ARBA00004684"/>
    </source>
</evidence>
<accession>A0A7Y9AS85</accession>
<dbReference type="GO" id="GO:0004311">
    <property type="term" value="F:geranylgeranyl diphosphate synthase activity"/>
    <property type="evidence" value="ECO:0007669"/>
    <property type="project" value="InterPro"/>
</dbReference>
<dbReference type="SUPFAM" id="SSF48576">
    <property type="entry name" value="Terpenoid synthases"/>
    <property type="match status" value="1"/>
</dbReference>
<dbReference type="Pfam" id="PF00494">
    <property type="entry name" value="SQS_PSY"/>
    <property type="match status" value="1"/>
</dbReference>
<dbReference type="InterPro" id="IPR002060">
    <property type="entry name" value="Squ/phyt_synthse"/>
</dbReference>
<organism evidence="3 4">
    <name type="scientific">Kineococcus aurantiacus</name>
    <dbReference type="NCBI Taxonomy" id="37633"/>
    <lineage>
        <taxon>Bacteria</taxon>
        <taxon>Bacillati</taxon>
        <taxon>Actinomycetota</taxon>
        <taxon>Actinomycetes</taxon>
        <taxon>Kineosporiales</taxon>
        <taxon>Kineosporiaceae</taxon>
        <taxon>Kineococcus</taxon>
    </lineage>
</organism>
<dbReference type="PANTHER" id="PTHR31480">
    <property type="entry name" value="BIFUNCTIONAL LYCOPENE CYCLASE/PHYTOENE SYNTHASE"/>
    <property type="match status" value="1"/>
</dbReference>
<dbReference type="SFLD" id="SFLDS00005">
    <property type="entry name" value="Isoprenoid_Synthase_Type_I"/>
    <property type="match status" value="1"/>
</dbReference>
<gene>
    <name evidence="3" type="ORF">BJ968_000602</name>
</gene>
<dbReference type="GO" id="GO:0051996">
    <property type="term" value="F:squalene synthase [NAD(P)H] activity"/>
    <property type="evidence" value="ECO:0007669"/>
    <property type="project" value="InterPro"/>
</dbReference>
<evidence type="ECO:0000313" key="4">
    <source>
        <dbReference type="Proteomes" id="UP000521922"/>
    </source>
</evidence>
<dbReference type="InterPro" id="IPR008949">
    <property type="entry name" value="Isoprenoid_synthase_dom_sf"/>
</dbReference>
<dbReference type="CDD" id="cd00683">
    <property type="entry name" value="Trans_IPPS_HH"/>
    <property type="match status" value="1"/>
</dbReference>
<dbReference type="InterPro" id="IPR044843">
    <property type="entry name" value="Trans_IPPS_bact-type"/>
</dbReference>
<dbReference type="EC" id="2.5.1.32" evidence="3"/>
<dbReference type="AlphaFoldDB" id="A0A7Y9AS85"/>
<dbReference type="InterPro" id="IPR019845">
    <property type="entry name" value="Squalene/phytoene_synthase_CS"/>
</dbReference>
<dbReference type="GO" id="GO:0016117">
    <property type="term" value="P:carotenoid biosynthetic process"/>
    <property type="evidence" value="ECO:0007669"/>
    <property type="project" value="UniProtKB-ARBA"/>
</dbReference>
<dbReference type="EMBL" id="JACCBB010000001">
    <property type="protein sequence ID" value="NYD21062.1"/>
    <property type="molecule type" value="Genomic_DNA"/>
</dbReference>
<dbReference type="SFLD" id="SFLDG01018">
    <property type="entry name" value="Squalene/Phytoene_Synthase_Lik"/>
    <property type="match status" value="1"/>
</dbReference>
<name>A0A7Y9AS85_9ACTN</name>
<dbReference type="RefSeq" id="WP_343077779.1">
    <property type="nucleotide sequence ID" value="NZ_BAAAGN010000038.1"/>
</dbReference>
<protein>
    <submittedName>
        <fullName evidence="3">Phytoene synthase</fullName>
        <ecNumber evidence="3">2.5.1.32</ecNumber>
    </submittedName>
</protein>
<keyword evidence="2 3" id="KW-0808">Transferase</keyword>
<dbReference type="InterPro" id="IPR033904">
    <property type="entry name" value="Trans_IPPS_HH"/>
</dbReference>
<sequence>MIPRSSRVCLDAAAETDDALRDPELREAFEVCRGLHAEHGKTYYLATLLLPPAKRPYVWALYGFARYADEFVDSLTDPDPEALVAWSDDFLKSLDGQGPAEPVGRAMAATMRRWDLPREQVEAFLDSMRMDITETGYATYEDLRRYVYGSAAVIGLQMLPILEPLTPDAAARARALGEAFQLTNFVRDVGEDLDRGRVYLPQEDLDRFGVTREDLLAGRAAGTTPEPVRELLAFEAERTRELYAFAEPGLAMVHPTSRDCLRTAYLLYGGILDEVAAVDHDVLGRRVRVGVPRRLAVALPGLVRARLARTREARWTPLRS</sequence>
<reference evidence="3 4" key="1">
    <citation type="submission" date="2020-07" db="EMBL/GenBank/DDBJ databases">
        <title>Sequencing the genomes of 1000 actinobacteria strains.</title>
        <authorList>
            <person name="Klenk H.-P."/>
        </authorList>
    </citation>
    <scope>NUCLEOTIDE SEQUENCE [LARGE SCALE GENOMIC DNA]</scope>
    <source>
        <strain evidence="3 4">DSM 7487</strain>
    </source>
</reference>
<dbReference type="SFLD" id="SFLDG01212">
    <property type="entry name" value="Phytoene_synthase_like"/>
    <property type="match status" value="1"/>
</dbReference>
<keyword evidence="4" id="KW-1185">Reference proteome</keyword>
<dbReference type="Proteomes" id="UP000521922">
    <property type="component" value="Unassembled WGS sequence"/>
</dbReference>
<dbReference type="PROSITE" id="PS01045">
    <property type="entry name" value="SQUALEN_PHYTOEN_SYN_2"/>
    <property type="match status" value="1"/>
</dbReference>
<evidence type="ECO:0000313" key="3">
    <source>
        <dbReference type="EMBL" id="NYD21062.1"/>
    </source>
</evidence>
<evidence type="ECO:0000256" key="2">
    <source>
        <dbReference type="ARBA" id="ARBA00022679"/>
    </source>
</evidence>